<evidence type="ECO:0000256" key="4">
    <source>
        <dbReference type="ARBA" id="ARBA00022618"/>
    </source>
</evidence>
<keyword evidence="4 11" id="KW-0132">Cell division</keyword>
<evidence type="ECO:0000256" key="7">
    <source>
        <dbReference type="ARBA" id="ARBA00022960"/>
    </source>
</evidence>
<dbReference type="PROSITE" id="PS01011">
    <property type="entry name" value="FOLYLPOLYGLU_SYNT_1"/>
    <property type="match status" value="1"/>
</dbReference>
<dbReference type="GO" id="GO:0000287">
    <property type="term" value="F:magnesium ion binding"/>
    <property type="evidence" value="ECO:0007669"/>
    <property type="project" value="UniProtKB-UniRule"/>
</dbReference>
<accession>A0AAJ5W1L3</accession>
<dbReference type="EMBL" id="CP119321">
    <property type="protein sequence ID" value="WEK13945.1"/>
    <property type="molecule type" value="Genomic_DNA"/>
</dbReference>
<evidence type="ECO:0000313" key="16">
    <source>
        <dbReference type="EMBL" id="WEK13945.1"/>
    </source>
</evidence>
<dbReference type="Gene3D" id="3.90.190.20">
    <property type="entry name" value="Mur ligase, C-terminal domain"/>
    <property type="match status" value="1"/>
</dbReference>
<keyword evidence="10 11" id="KW-0961">Cell wall biogenesis/degradation</keyword>
<name>A0AAJ5W1L3_9MICO</name>
<feature type="modified residue" description="N6-carboxylysine" evidence="11">
    <location>
        <position position="240"/>
    </location>
</feature>
<evidence type="ECO:0000256" key="12">
    <source>
        <dbReference type="RuleBase" id="RU004135"/>
    </source>
</evidence>
<keyword evidence="5 11" id="KW-0547">Nucleotide-binding</keyword>
<keyword evidence="8 11" id="KW-0573">Peptidoglycan synthesis</keyword>
<dbReference type="Gene3D" id="3.40.1190.10">
    <property type="entry name" value="Mur-like, catalytic domain"/>
    <property type="match status" value="1"/>
</dbReference>
<feature type="binding site" evidence="11">
    <location>
        <position position="200"/>
    </location>
    <ligand>
        <name>UDP-N-acetyl-alpha-D-muramoyl-L-alanyl-D-glutamate</name>
        <dbReference type="ChEBI" id="CHEBI:83900"/>
    </ligand>
</feature>
<dbReference type="SUPFAM" id="SSF53244">
    <property type="entry name" value="MurD-like peptide ligases, peptide-binding domain"/>
    <property type="match status" value="1"/>
</dbReference>
<dbReference type="SUPFAM" id="SSF63418">
    <property type="entry name" value="MurE/MurF N-terminal domain"/>
    <property type="match status" value="1"/>
</dbReference>
<evidence type="ECO:0000256" key="1">
    <source>
        <dbReference type="ARBA" id="ARBA00005898"/>
    </source>
</evidence>
<dbReference type="InterPro" id="IPR018109">
    <property type="entry name" value="Folylpolyglutamate_synth_CS"/>
</dbReference>
<dbReference type="InterPro" id="IPR013221">
    <property type="entry name" value="Mur_ligase_cen"/>
</dbReference>
<evidence type="ECO:0000259" key="14">
    <source>
        <dbReference type="Pfam" id="PF02875"/>
    </source>
</evidence>
<dbReference type="HAMAP" id="MF_00208">
    <property type="entry name" value="MurE"/>
    <property type="match status" value="1"/>
</dbReference>
<feature type="binding site" evidence="11">
    <location>
        <position position="48"/>
    </location>
    <ligand>
        <name>UDP-N-acetyl-alpha-D-muramoyl-L-alanyl-D-glutamate</name>
        <dbReference type="ChEBI" id="CHEBI:83900"/>
    </ligand>
</feature>
<dbReference type="PANTHER" id="PTHR23135">
    <property type="entry name" value="MUR LIGASE FAMILY MEMBER"/>
    <property type="match status" value="1"/>
</dbReference>
<gene>
    <name evidence="11" type="primary">murE</name>
    <name evidence="16" type="ORF">P0Y48_01660</name>
</gene>
<evidence type="ECO:0000256" key="8">
    <source>
        <dbReference type="ARBA" id="ARBA00022984"/>
    </source>
</evidence>
<keyword evidence="11" id="KW-0460">Magnesium</keyword>
<keyword evidence="3 11" id="KW-0436">Ligase</keyword>
<organism evidence="16 17">
    <name type="scientific">Candidatus Microbacterium phytovorans</name>
    <dbReference type="NCBI Taxonomy" id="3121374"/>
    <lineage>
        <taxon>Bacteria</taxon>
        <taxon>Bacillati</taxon>
        <taxon>Actinomycetota</taxon>
        <taxon>Actinomycetes</taxon>
        <taxon>Micrococcales</taxon>
        <taxon>Microbacteriaceae</taxon>
        <taxon>Microbacterium</taxon>
    </lineage>
</organism>
<dbReference type="InterPro" id="IPR036615">
    <property type="entry name" value="Mur_ligase_C_dom_sf"/>
</dbReference>
<dbReference type="Pfam" id="PF08245">
    <property type="entry name" value="Mur_ligase_M"/>
    <property type="match status" value="1"/>
</dbReference>
<dbReference type="Gene3D" id="3.40.1390.10">
    <property type="entry name" value="MurE/MurF, N-terminal domain"/>
    <property type="match status" value="1"/>
</dbReference>
<evidence type="ECO:0000256" key="6">
    <source>
        <dbReference type="ARBA" id="ARBA00022840"/>
    </source>
</evidence>
<evidence type="ECO:0000313" key="17">
    <source>
        <dbReference type="Proteomes" id="UP001213972"/>
    </source>
</evidence>
<protein>
    <recommendedName>
        <fullName evidence="11">UDP-N-acetylmuramyl-tripeptide synthetase</fullName>
        <ecNumber evidence="11">6.3.2.-</ecNumber>
    </recommendedName>
    <alternativeName>
        <fullName evidence="11">UDP-MurNAc-tripeptide synthetase</fullName>
    </alternativeName>
</protein>
<dbReference type="Proteomes" id="UP001213972">
    <property type="component" value="Chromosome"/>
</dbReference>
<feature type="domain" description="Mur ligase central" evidence="15">
    <location>
        <begin position="129"/>
        <end position="334"/>
    </location>
</feature>
<evidence type="ECO:0000256" key="2">
    <source>
        <dbReference type="ARBA" id="ARBA00022490"/>
    </source>
</evidence>
<dbReference type="GO" id="GO:0071555">
    <property type="term" value="P:cell wall organization"/>
    <property type="evidence" value="ECO:0007669"/>
    <property type="project" value="UniProtKB-KW"/>
</dbReference>
<dbReference type="GO" id="GO:0009252">
    <property type="term" value="P:peptidoglycan biosynthetic process"/>
    <property type="evidence" value="ECO:0007669"/>
    <property type="project" value="UniProtKB-UniRule"/>
</dbReference>
<comment type="pathway">
    <text evidence="11 12">Cell wall biogenesis; peptidoglycan biosynthesis.</text>
</comment>
<dbReference type="Pfam" id="PF02875">
    <property type="entry name" value="Mur_ligase_C"/>
    <property type="match status" value="1"/>
</dbReference>
<dbReference type="GO" id="GO:0004326">
    <property type="term" value="F:tetrahydrofolylpolyglutamate synthase activity"/>
    <property type="evidence" value="ECO:0007669"/>
    <property type="project" value="InterPro"/>
</dbReference>
<feature type="domain" description="Mur ligase C-terminal" evidence="14">
    <location>
        <begin position="360"/>
        <end position="488"/>
    </location>
</feature>
<evidence type="ECO:0000256" key="9">
    <source>
        <dbReference type="ARBA" id="ARBA00023306"/>
    </source>
</evidence>
<dbReference type="SUPFAM" id="SSF53623">
    <property type="entry name" value="MurD-like peptide ligases, catalytic domain"/>
    <property type="match status" value="1"/>
</dbReference>
<dbReference type="Pfam" id="PF01225">
    <property type="entry name" value="Mur_ligase"/>
    <property type="match status" value="1"/>
</dbReference>
<feature type="domain" description="Mur ligase N-terminal catalytic" evidence="13">
    <location>
        <begin position="41"/>
        <end position="114"/>
    </location>
</feature>
<evidence type="ECO:0000259" key="15">
    <source>
        <dbReference type="Pfam" id="PF08245"/>
    </source>
</evidence>
<reference evidence="16" key="1">
    <citation type="submission" date="2023-03" db="EMBL/GenBank/DDBJ databases">
        <title>Andean soil-derived lignocellulolytic bacterial consortium as a source of novel taxa and putative plastic-active enzymes.</title>
        <authorList>
            <person name="Diaz-Garcia L."/>
            <person name="Chuvochina M."/>
            <person name="Feuerriegel G."/>
            <person name="Bunk B."/>
            <person name="Sproer C."/>
            <person name="Streit W.R."/>
            <person name="Rodriguez L.M."/>
            <person name="Overmann J."/>
            <person name="Jimenez D.J."/>
        </authorList>
    </citation>
    <scope>NUCLEOTIDE SEQUENCE</scope>
    <source>
        <strain evidence="16">MAG 4610</strain>
    </source>
</reference>
<proteinExistence type="inferred from homology"/>
<comment type="caution">
    <text evidence="11">Lacks conserved residue(s) required for the propagation of feature annotation.</text>
</comment>
<keyword evidence="7 11" id="KW-0133">Cell shape</keyword>
<dbReference type="GO" id="GO:0051301">
    <property type="term" value="P:cell division"/>
    <property type="evidence" value="ECO:0007669"/>
    <property type="project" value="UniProtKB-KW"/>
</dbReference>
<dbReference type="InterPro" id="IPR035911">
    <property type="entry name" value="MurE/MurF_N"/>
</dbReference>
<feature type="binding site" evidence="11">
    <location>
        <position position="208"/>
    </location>
    <ligand>
        <name>UDP-N-acetyl-alpha-D-muramoyl-L-alanyl-D-glutamate</name>
        <dbReference type="ChEBI" id="CHEBI:83900"/>
    </ligand>
</feature>
<dbReference type="EC" id="6.3.2.-" evidence="11"/>
<comment type="function">
    <text evidence="11">Catalyzes the addition of an amino acid to the nucleotide precursor UDP-N-acetylmuramoyl-L-alanyl-D-glutamate (UMAG) in the biosynthesis of bacterial cell-wall peptidoglycan.</text>
</comment>
<dbReference type="NCBIfam" id="TIGR01085">
    <property type="entry name" value="murE"/>
    <property type="match status" value="1"/>
</dbReference>
<evidence type="ECO:0000256" key="5">
    <source>
        <dbReference type="ARBA" id="ARBA00022741"/>
    </source>
</evidence>
<dbReference type="InterPro" id="IPR036565">
    <property type="entry name" value="Mur-like_cat_sf"/>
</dbReference>
<feature type="binding site" evidence="11">
    <location>
        <position position="46"/>
    </location>
    <ligand>
        <name>UDP-N-acetyl-alpha-D-muramoyl-L-alanyl-D-glutamate</name>
        <dbReference type="ChEBI" id="CHEBI:83900"/>
    </ligand>
</feature>
<keyword evidence="2 11" id="KW-0963">Cytoplasm</keyword>
<evidence type="ECO:0000259" key="13">
    <source>
        <dbReference type="Pfam" id="PF01225"/>
    </source>
</evidence>
<dbReference type="GO" id="GO:0008360">
    <property type="term" value="P:regulation of cell shape"/>
    <property type="evidence" value="ECO:0007669"/>
    <property type="project" value="UniProtKB-KW"/>
</dbReference>
<dbReference type="InterPro" id="IPR004101">
    <property type="entry name" value="Mur_ligase_C"/>
</dbReference>
<dbReference type="GO" id="GO:0005737">
    <property type="term" value="C:cytoplasm"/>
    <property type="evidence" value="ECO:0007669"/>
    <property type="project" value="UniProtKB-SubCell"/>
</dbReference>
<evidence type="ECO:0000256" key="10">
    <source>
        <dbReference type="ARBA" id="ARBA00023316"/>
    </source>
</evidence>
<dbReference type="InterPro" id="IPR005761">
    <property type="entry name" value="UDP-N-AcMur-Glu-dNH2Pim_ligase"/>
</dbReference>
<dbReference type="GO" id="GO:0005524">
    <property type="term" value="F:ATP binding"/>
    <property type="evidence" value="ECO:0007669"/>
    <property type="project" value="UniProtKB-UniRule"/>
</dbReference>
<comment type="subcellular location">
    <subcellularLocation>
        <location evidence="11 12">Cytoplasm</location>
    </subcellularLocation>
</comment>
<dbReference type="PANTHER" id="PTHR23135:SF4">
    <property type="entry name" value="UDP-N-ACETYLMURAMOYL-L-ALANYL-D-GLUTAMATE--2,6-DIAMINOPIMELATE LIGASE MURE HOMOLOG, CHLOROPLASTIC"/>
    <property type="match status" value="1"/>
</dbReference>
<evidence type="ECO:0000256" key="11">
    <source>
        <dbReference type="HAMAP-Rule" id="MF_00208"/>
    </source>
</evidence>
<evidence type="ECO:0000256" key="3">
    <source>
        <dbReference type="ARBA" id="ARBA00022598"/>
    </source>
</evidence>
<sequence length="531" mass="56095">MADIAPTPPVLRPENPPGHLLAELAARFAERTVGELADAAVTGITLATADLRPGEVFVALQGVNRHGAEFSADAAAKGAIAVLTDEAGVPEARAAGLPVLVVEEPRSRLGEISSWVYGTDRDMPLLLAITGTNGKTSVSHLVEGMLRALGMTTGLSSTAERHIAGQVIPSRLTTPESSEMHALLALMRERGVEAAMVEVSAQALSRHRVDGIVFDVAGFTNLTHDHLDDYGDMATYLEAKLDLFRPERSRRAVVCVDSPEGREVARRSSVPVTTVLTPALADGPVEADWTVDILEERQDGTWFRLHHRDGRDVVTTVPVIGGHMASNAGLAIVMLLEAGVAADDLFGLVRDARIPAELPGRIQRVSGPDGPAVYIDFAHSPDAFVKTLDAVRHVTPGRVIMVTAANGDRDVTKRAEMGATAAQGSDILVITDQHPRSEDPAGIRTALIAGARAARPDADIHEVVPPERAIEVAVQLAAAGDAIVWAGPGHQHYREISGVRVPFDAAEAARAALTASGWPTDAAHGKSTIVD</sequence>
<feature type="binding site" evidence="11">
    <location>
        <begin position="173"/>
        <end position="174"/>
    </location>
    <ligand>
        <name>UDP-N-acetyl-alpha-D-muramoyl-L-alanyl-D-glutamate</name>
        <dbReference type="ChEBI" id="CHEBI:83900"/>
    </ligand>
</feature>
<comment type="similarity">
    <text evidence="1 11">Belongs to the MurCDEF family. MurE subfamily.</text>
</comment>
<keyword evidence="6 11" id="KW-0067">ATP-binding</keyword>
<keyword evidence="9 11" id="KW-0131">Cell cycle</keyword>
<feature type="binding site" evidence="11">
    <location>
        <begin position="131"/>
        <end position="137"/>
    </location>
    <ligand>
        <name>ATP</name>
        <dbReference type="ChEBI" id="CHEBI:30616"/>
    </ligand>
</feature>
<comment type="PTM">
    <text evidence="11">Carboxylation is probably crucial for Mg(2+) binding and, consequently, for the gamma-phosphate positioning of ATP.</text>
</comment>
<comment type="cofactor">
    <cofactor evidence="11">
        <name>Mg(2+)</name>
        <dbReference type="ChEBI" id="CHEBI:18420"/>
    </cofactor>
</comment>
<dbReference type="AlphaFoldDB" id="A0AAJ5W1L3"/>
<dbReference type="InterPro" id="IPR000713">
    <property type="entry name" value="Mur_ligase_N"/>
</dbReference>